<dbReference type="EMBL" id="CAFBNB010000016">
    <property type="protein sequence ID" value="CAB4919675.1"/>
    <property type="molecule type" value="Genomic_DNA"/>
</dbReference>
<keyword evidence="1" id="KW-1133">Transmembrane helix</keyword>
<evidence type="ECO:0000256" key="1">
    <source>
        <dbReference type="SAM" id="Phobius"/>
    </source>
</evidence>
<gene>
    <name evidence="2" type="ORF">UFOPK3720_00153</name>
</gene>
<protein>
    <submittedName>
        <fullName evidence="2">Unannotated protein</fullName>
    </submittedName>
</protein>
<dbReference type="GO" id="GO:0140359">
    <property type="term" value="F:ABC-type transporter activity"/>
    <property type="evidence" value="ECO:0007669"/>
    <property type="project" value="InterPro"/>
</dbReference>
<organism evidence="2">
    <name type="scientific">freshwater metagenome</name>
    <dbReference type="NCBI Taxonomy" id="449393"/>
    <lineage>
        <taxon>unclassified sequences</taxon>
        <taxon>metagenomes</taxon>
        <taxon>ecological metagenomes</taxon>
    </lineage>
</organism>
<feature type="transmembrane region" description="Helical" evidence="1">
    <location>
        <begin position="226"/>
        <end position="247"/>
    </location>
</feature>
<dbReference type="AlphaFoldDB" id="A0A6J7HTG0"/>
<feature type="transmembrane region" description="Helical" evidence="1">
    <location>
        <begin position="104"/>
        <end position="134"/>
    </location>
</feature>
<evidence type="ECO:0000313" key="2">
    <source>
        <dbReference type="EMBL" id="CAB4919675.1"/>
    </source>
</evidence>
<accession>A0A6J7HTG0</accession>
<feature type="transmembrane region" description="Helical" evidence="1">
    <location>
        <begin position="146"/>
        <end position="172"/>
    </location>
</feature>
<feature type="transmembrane region" description="Helical" evidence="1">
    <location>
        <begin position="61"/>
        <end position="83"/>
    </location>
</feature>
<feature type="transmembrane region" description="Helical" evidence="1">
    <location>
        <begin position="20"/>
        <end position="41"/>
    </location>
</feature>
<feature type="transmembrane region" description="Helical" evidence="1">
    <location>
        <begin position="179"/>
        <end position="200"/>
    </location>
</feature>
<dbReference type="GO" id="GO:0005886">
    <property type="term" value="C:plasma membrane"/>
    <property type="evidence" value="ECO:0007669"/>
    <property type="project" value="UniProtKB-SubCell"/>
</dbReference>
<dbReference type="PANTHER" id="PTHR37305:SF1">
    <property type="entry name" value="MEMBRANE PROTEIN"/>
    <property type="match status" value="1"/>
</dbReference>
<dbReference type="PANTHER" id="PTHR37305">
    <property type="entry name" value="INTEGRAL MEMBRANE PROTEIN-RELATED"/>
    <property type="match status" value="1"/>
</dbReference>
<sequence length="257" mass="26776">MMPLLRSELRKVTTTKVLFFLTLAVVLFTALNVFLLVYLTPSAMGAENNDQLLMNPEYIDNIIGAAGASSIFVLILGIVAMTGEYRHMTITATLLVTPKRSRILIAKGMVFLAIGAIIGLIAFATALVLAILTLSGKDHAPIDSGVALQILGGVVLGFAIYAFVGVAVGALIRNQVAAVVGALIWVLVLEALLTVFVDWIGKWLPGGALDAVLQATNVSGRGGSEVLSIGAGAAVLVGYAVVLGTLASATTMRRDIT</sequence>
<proteinExistence type="predicted"/>
<keyword evidence="1" id="KW-0472">Membrane</keyword>
<reference evidence="2" key="1">
    <citation type="submission" date="2020-05" db="EMBL/GenBank/DDBJ databases">
        <authorList>
            <person name="Chiriac C."/>
            <person name="Salcher M."/>
            <person name="Ghai R."/>
            <person name="Kavagutti S V."/>
        </authorList>
    </citation>
    <scope>NUCLEOTIDE SEQUENCE</scope>
</reference>
<keyword evidence="1" id="KW-0812">Transmembrane</keyword>
<name>A0A6J7HTG0_9ZZZZ</name>